<reference evidence="1" key="2">
    <citation type="submission" date="2020-11" db="EMBL/GenBank/DDBJ databases">
        <authorList>
            <person name="McCartney M.A."/>
            <person name="Auch B."/>
            <person name="Kono T."/>
            <person name="Mallez S."/>
            <person name="Becker A."/>
            <person name="Gohl D.M."/>
            <person name="Silverstein K.A.T."/>
            <person name="Koren S."/>
            <person name="Bechman K.B."/>
            <person name="Herman A."/>
            <person name="Abrahante J.E."/>
            <person name="Garbe J."/>
        </authorList>
    </citation>
    <scope>NUCLEOTIDE SEQUENCE</scope>
    <source>
        <strain evidence="1">Duluth1</strain>
        <tissue evidence="1">Whole animal</tissue>
    </source>
</reference>
<evidence type="ECO:0000313" key="2">
    <source>
        <dbReference type="Proteomes" id="UP000828390"/>
    </source>
</evidence>
<reference evidence="1" key="1">
    <citation type="journal article" date="2019" name="bioRxiv">
        <title>The Genome of the Zebra Mussel, Dreissena polymorpha: A Resource for Invasive Species Research.</title>
        <authorList>
            <person name="McCartney M.A."/>
            <person name="Auch B."/>
            <person name="Kono T."/>
            <person name="Mallez S."/>
            <person name="Zhang Y."/>
            <person name="Obille A."/>
            <person name="Becker A."/>
            <person name="Abrahante J.E."/>
            <person name="Garbe J."/>
            <person name="Badalamenti J.P."/>
            <person name="Herman A."/>
            <person name="Mangelson H."/>
            <person name="Liachko I."/>
            <person name="Sullivan S."/>
            <person name="Sone E.D."/>
            <person name="Koren S."/>
            <person name="Silverstein K.A.T."/>
            <person name="Beckman K.B."/>
            <person name="Gohl D.M."/>
        </authorList>
    </citation>
    <scope>NUCLEOTIDE SEQUENCE</scope>
    <source>
        <strain evidence="1">Duluth1</strain>
        <tissue evidence="1">Whole animal</tissue>
    </source>
</reference>
<organism evidence="1 2">
    <name type="scientific">Dreissena polymorpha</name>
    <name type="common">Zebra mussel</name>
    <name type="synonym">Mytilus polymorpha</name>
    <dbReference type="NCBI Taxonomy" id="45954"/>
    <lineage>
        <taxon>Eukaryota</taxon>
        <taxon>Metazoa</taxon>
        <taxon>Spiralia</taxon>
        <taxon>Lophotrochozoa</taxon>
        <taxon>Mollusca</taxon>
        <taxon>Bivalvia</taxon>
        <taxon>Autobranchia</taxon>
        <taxon>Heteroconchia</taxon>
        <taxon>Euheterodonta</taxon>
        <taxon>Imparidentia</taxon>
        <taxon>Neoheterodontei</taxon>
        <taxon>Myida</taxon>
        <taxon>Dreissenoidea</taxon>
        <taxon>Dreissenidae</taxon>
        <taxon>Dreissena</taxon>
    </lineage>
</organism>
<gene>
    <name evidence="1" type="ORF">DPMN_043160</name>
</gene>
<protein>
    <submittedName>
        <fullName evidence="1">Uncharacterized protein</fullName>
    </submittedName>
</protein>
<accession>A0A9D4D1R0</accession>
<name>A0A9D4D1R0_DREPO</name>
<comment type="caution">
    <text evidence="1">The sequence shown here is derived from an EMBL/GenBank/DDBJ whole genome shotgun (WGS) entry which is preliminary data.</text>
</comment>
<sequence>MANVKVFGRTDEQFNCYMPPYREHKNIVWLIVEFDENHTCYYDHRFAMSKYVLFIQVIQHSAEVTINKFDHYAITTNSAFRSAINRS</sequence>
<dbReference type="EMBL" id="JAIWYP010000011">
    <property type="protein sequence ID" value="KAH3736589.1"/>
    <property type="molecule type" value="Genomic_DNA"/>
</dbReference>
<dbReference type="AlphaFoldDB" id="A0A9D4D1R0"/>
<keyword evidence="2" id="KW-1185">Reference proteome</keyword>
<dbReference type="Proteomes" id="UP000828390">
    <property type="component" value="Unassembled WGS sequence"/>
</dbReference>
<evidence type="ECO:0000313" key="1">
    <source>
        <dbReference type="EMBL" id="KAH3736589.1"/>
    </source>
</evidence>
<proteinExistence type="predicted"/>